<dbReference type="PANTHER" id="PTHR43189">
    <property type="entry name" value="ZINC-TYPE ALCOHOL DEHYDROGENASE-LIKE PROTEIN C1198.01-RELATED"/>
    <property type="match status" value="1"/>
</dbReference>
<evidence type="ECO:0000313" key="7">
    <source>
        <dbReference type="Proteomes" id="UP000631312"/>
    </source>
</evidence>
<dbReference type="Pfam" id="PF08240">
    <property type="entry name" value="ADH_N"/>
    <property type="match status" value="1"/>
</dbReference>
<dbReference type="PANTHER" id="PTHR43189:SF1">
    <property type="entry name" value="ZINC-TYPE ALCOHOL DEHYDROGENASE-LIKE PROTEIN C1198.01"/>
    <property type="match status" value="1"/>
</dbReference>
<dbReference type="InterPro" id="IPR002328">
    <property type="entry name" value="ADH_Zn_CS"/>
</dbReference>
<dbReference type="AlphaFoldDB" id="A0A7W7MKS5"/>
<dbReference type="Gene3D" id="3.90.180.10">
    <property type="entry name" value="Medium-chain alcohol dehydrogenases, catalytic domain"/>
    <property type="match status" value="1"/>
</dbReference>
<dbReference type="Proteomes" id="UP000631312">
    <property type="component" value="Unassembled WGS sequence"/>
</dbReference>
<dbReference type="InterPro" id="IPR011032">
    <property type="entry name" value="GroES-like_sf"/>
</dbReference>
<reference evidence="5 6" key="1">
    <citation type="submission" date="2020-08" db="EMBL/GenBank/DDBJ databases">
        <title>Sequencing the genomes of 1000 actinobacteria strains.</title>
        <authorList>
            <person name="Klenk H.-P."/>
        </authorList>
    </citation>
    <scope>NUCLEOTIDE SEQUENCE [LARGE SCALE GENOMIC DNA]</scope>
    <source>
        <strain evidence="5 6">DSM 43150</strain>
    </source>
</reference>
<dbReference type="Gene3D" id="3.40.50.720">
    <property type="entry name" value="NAD(P)-binding Rossmann-like Domain"/>
    <property type="match status" value="1"/>
</dbReference>
<evidence type="ECO:0000256" key="1">
    <source>
        <dbReference type="ARBA" id="ARBA00023002"/>
    </source>
</evidence>
<keyword evidence="2" id="KW-0862">Zinc</keyword>
<sequence>MRAVILHDGKLSVGEVPLPEPGHGQIRLKVTRTGICGSDLHVRLDAEPSADVAAEVGYPDFIRSSHHVVMGHEFTGIVDEYGPGCRRRWKPGQAVVSLPLIKHGDDIHMTGMSQHAPGGYAEYLLVSEAATMPVPNGLDPGLAALTEPLAVAHHAVRRGDVAKDDTAVVIGCGPIGLAVILMLKAAGVRRVVASDFSGPRRELARTCGADIVVDPAVQSPWDVLGDDKRLVTNATALYGAGIGAMDALQRIPGVPWWTVMRLGQRFGAGPRGAAVFECVGVPGVIEDIVTHAPFRSRVVVVGVCMQPDTFRPTMASNKEVDLRFSFCYDPAEFRETLHMVARRRINPRPLITGVVDLDGVPEAFDQLAKADKHAKILVNPHKTP</sequence>
<comment type="cofactor">
    <cofactor evidence="2">
        <name>Zn(2+)</name>
        <dbReference type="ChEBI" id="CHEBI:29105"/>
    </cofactor>
</comment>
<dbReference type="InterPro" id="IPR036291">
    <property type="entry name" value="NAD(P)-bd_dom_sf"/>
</dbReference>
<dbReference type="SMART" id="SM00829">
    <property type="entry name" value="PKS_ER"/>
    <property type="match status" value="1"/>
</dbReference>
<dbReference type="InterPro" id="IPR013154">
    <property type="entry name" value="ADH-like_N"/>
</dbReference>
<dbReference type="GO" id="GO:0016491">
    <property type="term" value="F:oxidoreductase activity"/>
    <property type="evidence" value="ECO:0007669"/>
    <property type="project" value="UniProtKB-KW"/>
</dbReference>
<name>A0A7W7MKS5_9ACTN</name>
<evidence type="ECO:0000256" key="2">
    <source>
        <dbReference type="RuleBase" id="RU361277"/>
    </source>
</evidence>
<evidence type="ECO:0000313" key="4">
    <source>
        <dbReference type="EMBL" id="GIE42049.1"/>
    </source>
</evidence>
<feature type="domain" description="Enoyl reductase (ER)" evidence="3">
    <location>
        <begin position="9"/>
        <end position="378"/>
    </location>
</feature>
<evidence type="ECO:0000259" key="3">
    <source>
        <dbReference type="SMART" id="SM00829"/>
    </source>
</evidence>
<dbReference type="Pfam" id="PF00107">
    <property type="entry name" value="ADH_zinc_N"/>
    <property type="match status" value="1"/>
</dbReference>
<dbReference type="InterPro" id="IPR013149">
    <property type="entry name" value="ADH-like_C"/>
</dbReference>
<dbReference type="RefSeq" id="WP_188125453.1">
    <property type="nucleotide sequence ID" value="NZ_BOMP01000083.1"/>
</dbReference>
<dbReference type="CDD" id="cd08262">
    <property type="entry name" value="Zn_ADH8"/>
    <property type="match status" value="1"/>
</dbReference>
<keyword evidence="1" id="KW-0560">Oxidoreductase</keyword>
<dbReference type="Proteomes" id="UP000590511">
    <property type="component" value="Unassembled WGS sequence"/>
</dbReference>
<proteinExistence type="inferred from homology"/>
<dbReference type="EMBL" id="BOMP01000083">
    <property type="protein sequence ID" value="GIE42049.1"/>
    <property type="molecule type" value="Genomic_DNA"/>
</dbReference>
<gene>
    <name evidence="4" type="ORF">Alo02nite_49470</name>
    <name evidence="5" type="ORF">BJ964_007959</name>
</gene>
<protein>
    <submittedName>
        <fullName evidence="4 5">Dehydrogenase</fullName>
    </submittedName>
</protein>
<evidence type="ECO:0000313" key="5">
    <source>
        <dbReference type="EMBL" id="MBB4753798.1"/>
    </source>
</evidence>
<dbReference type="SUPFAM" id="SSF51735">
    <property type="entry name" value="NAD(P)-binding Rossmann-fold domains"/>
    <property type="match status" value="1"/>
</dbReference>
<evidence type="ECO:0000313" key="6">
    <source>
        <dbReference type="Proteomes" id="UP000590511"/>
    </source>
</evidence>
<organism evidence="5 6">
    <name type="scientific">Actinoplanes lobatus</name>
    <dbReference type="NCBI Taxonomy" id="113568"/>
    <lineage>
        <taxon>Bacteria</taxon>
        <taxon>Bacillati</taxon>
        <taxon>Actinomycetota</taxon>
        <taxon>Actinomycetes</taxon>
        <taxon>Micromonosporales</taxon>
        <taxon>Micromonosporaceae</taxon>
        <taxon>Actinoplanes</taxon>
    </lineage>
</organism>
<dbReference type="EMBL" id="JACHNC010000001">
    <property type="protein sequence ID" value="MBB4753798.1"/>
    <property type="molecule type" value="Genomic_DNA"/>
</dbReference>
<comment type="similarity">
    <text evidence="2">Belongs to the zinc-containing alcohol dehydrogenase family.</text>
</comment>
<comment type="caution">
    <text evidence="5">The sequence shown here is derived from an EMBL/GenBank/DDBJ whole genome shotgun (WGS) entry which is preliminary data.</text>
</comment>
<dbReference type="GO" id="GO:0008270">
    <property type="term" value="F:zinc ion binding"/>
    <property type="evidence" value="ECO:0007669"/>
    <property type="project" value="InterPro"/>
</dbReference>
<keyword evidence="2" id="KW-0479">Metal-binding</keyword>
<keyword evidence="7" id="KW-1185">Reference proteome</keyword>
<dbReference type="PROSITE" id="PS00059">
    <property type="entry name" value="ADH_ZINC"/>
    <property type="match status" value="1"/>
</dbReference>
<reference evidence="4 7" key="2">
    <citation type="submission" date="2021-01" db="EMBL/GenBank/DDBJ databases">
        <title>Whole genome shotgun sequence of Actinoplanes lobatus NBRC 12513.</title>
        <authorList>
            <person name="Komaki H."/>
            <person name="Tamura T."/>
        </authorList>
    </citation>
    <scope>NUCLEOTIDE SEQUENCE [LARGE SCALE GENOMIC DNA]</scope>
    <source>
        <strain evidence="4 7">NBRC 12513</strain>
    </source>
</reference>
<dbReference type="InterPro" id="IPR020843">
    <property type="entry name" value="ER"/>
</dbReference>
<dbReference type="SUPFAM" id="SSF50129">
    <property type="entry name" value="GroES-like"/>
    <property type="match status" value="1"/>
</dbReference>
<accession>A0A7W7MKS5</accession>